<comment type="caution">
    <text evidence="3">The sequence shown here is derived from an EMBL/GenBank/DDBJ whole genome shotgun (WGS) entry which is preliminary data.</text>
</comment>
<dbReference type="EMBL" id="JANPWB010000007">
    <property type="protein sequence ID" value="KAJ1168176.1"/>
    <property type="molecule type" value="Genomic_DNA"/>
</dbReference>
<sequence length="128" mass="15031">MWRMRRIEDTDDSPPEVIHEENRSKPLRQMMVAMMLGVLLFALLWDHRPLEREERRRRSLQDVQGTASGGRILYPFGQSMDSMMPHADDASTGPIAISGNFTLYGVTYTSLYYRNRLLCRIRRELLRD</sequence>
<keyword evidence="2" id="KW-0812">Transmembrane</keyword>
<name>A0AAV7SW25_PLEWA</name>
<accession>A0AAV7SW25</accession>
<keyword evidence="2" id="KW-0472">Membrane</keyword>
<feature type="transmembrane region" description="Helical" evidence="2">
    <location>
        <begin position="93"/>
        <end position="113"/>
    </location>
</feature>
<reference evidence="3" key="1">
    <citation type="journal article" date="2022" name="bioRxiv">
        <title>Sequencing and chromosome-scale assembly of the giantPleurodeles waltlgenome.</title>
        <authorList>
            <person name="Brown T."/>
            <person name="Elewa A."/>
            <person name="Iarovenko S."/>
            <person name="Subramanian E."/>
            <person name="Araus A.J."/>
            <person name="Petzold A."/>
            <person name="Susuki M."/>
            <person name="Suzuki K.-i.T."/>
            <person name="Hayashi T."/>
            <person name="Toyoda A."/>
            <person name="Oliveira C."/>
            <person name="Osipova E."/>
            <person name="Leigh N.D."/>
            <person name="Simon A."/>
            <person name="Yun M.H."/>
        </authorList>
    </citation>
    <scope>NUCLEOTIDE SEQUENCE</scope>
    <source>
        <strain evidence="3">20211129_DDA</strain>
        <tissue evidence="3">Liver</tissue>
    </source>
</reference>
<evidence type="ECO:0000256" key="2">
    <source>
        <dbReference type="SAM" id="Phobius"/>
    </source>
</evidence>
<feature type="transmembrane region" description="Helical" evidence="2">
    <location>
        <begin position="27"/>
        <end position="45"/>
    </location>
</feature>
<protein>
    <submittedName>
        <fullName evidence="3">Uncharacterized protein</fullName>
    </submittedName>
</protein>
<gene>
    <name evidence="3" type="ORF">NDU88_000125</name>
</gene>
<keyword evidence="4" id="KW-1185">Reference proteome</keyword>
<keyword evidence="2" id="KW-1133">Transmembrane helix</keyword>
<organism evidence="3 4">
    <name type="scientific">Pleurodeles waltl</name>
    <name type="common">Iberian ribbed newt</name>
    <dbReference type="NCBI Taxonomy" id="8319"/>
    <lineage>
        <taxon>Eukaryota</taxon>
        <taxon>Metazoa</taxon>
        <taxon>Chordata</taxon>
        <taxon>Craniata</taxon>
        <taxon>Vertebrata</taxon>
        <taxon>Euteleostomi</taxon>
        <taxon>Amphibia</taxon>
        <taxon>Batrachia</taxon>
        <taxon>Caudata</taxon>
        <taxon>Salamandroidea</taxon>
        <taxon>Salamandridae</taxon>
        <taxon>Pleurodelinae</taxon>
        <taxon>Pleurodeles</taxon>
    </lineage>
</organism>
<evidence type="ECO:0000313" key="3">
    <source>
        <dbReference type="EMBL" id="KAJ1168176.1"/>
    </source>
</evidence>
<feature type="region of interest" description="Disordered" evidence="1">
    <location>
        <begin position="1"/>
        <end position="22"/>
    </location>
</feature>
<dbReference type="AlphaFoldDB" id="A0AAV7SW25"/>
<dbReference type="Proteomes" id="UP001066276">
    <property type="component" value="Chromosome 4_1"/>
</dbReference>
<evidence type="ECO:0000313" key="4">
    <source>
        <dbReference type="Proteomes" id="UP001066276"/>
    </source>
</evidence>
<proteinExistence type="predicted"/>
<evidence type="ECO:0000256" key="1">
    <source>
        <dbReference type="SAM" id="MobiDB-lite"/>
    </source>
</evidence>